<keyword evidence="2" id="KW-0472">Membrane</keyword>
<organism evidence="3 4">
    <name type="scientific">Thalassotalea algicola</name>
    <dbReference type="NCBI Taxonomy" id="2716224"/>
    <lineage>
        <taxon>Bacteria</taxon>
        <taxon>Pseudomonadati</taxon>
        <taxon>Pseudomonadota</taxon>
        <taxon>Gammaproteobacteria</taxon>
        <taxon>Alteromonadales</taxon>
        <taxon>Colwelliaceae</taxon>
        <taxon>Thalassotalea</taxon>
    </lineage>
</organism>
<dbReference type="Proteomes" id="UP000568664">
    <property type="component" value="Unassembled WGS sequence"/>
</dbReference>
<dbReference type="AlphaFoldDB" id="A0A7Y0Q7I4"/>
<gene>
    <name evidence="3" type="ORF">HII17_10120</name>
</gene>
<feature type="coiled-coil region" evidence="1">
    <location>
        <begin position="47"/>
        <end position="81"/>
    </location>
</feature>
<proteinExistence type="predicted"/>
<sequence length="207" mass="23160">MLKPSINLLQAELLPEKTFFTLKNVVIIWCVSLLLMISLSGYSQWKAADLANQVAQLDRENSQYKKQSQALQTQLANHKADSGLLAELATLKSLAHNKRFLYSHLTNTDYSYIGGFAAAMTEFSDLHSKDISLEHIVIKQNELLFSGIARNPNAVPEWLEKFEHSKVLSGKLFQQFKMSEREKDNLVTFTVSSTNADLSGGSHAAVE</sequence>
<dbReference type="EMBL" id="JABBXH010000003">
    <property type="protein sequence ID" value="NMP31922.1"/>
    <property type="molecule type" value="Genomic_DNA"/>
</dbReference>
<dbReference type="InterPro" id="IPR007813">
    <property type="entry name" value="PilN"/>
</dbReference>
<keyword evidence="2" id="KW-0812">Transmembrane</keyword>
<reference evidence="3 4" key="1">
    <citation type="submission" date="2020-04" db="EMBL/GenBank/DDBJ databases">
        <title>Thalassotalea sp. M1531, isolated from the surface of marine red alga.</title>
        <authorList>
            <person name="Pang L."/>
            <person name="Lu D.-C."/>
        </authorList>
    </citation>
    <scope>NUCLEOTIDE SEQUENCE [LARGE SCALE GENOMIC DNA]</scope>
    <source>
        <strain evidence="3 4">M1531</strain>
    </source>
</reference>
<evidence type="ECO:0000313" key="3">
    <source>
        <dbReference type="EMBL" id="NMP31922.1"/>
    </source>
</evidence>
<protein>
    <submittedName>
        <fullName evidence="3">PilN domain-containing protein</fullName>
    </submittedName>
</protein>
<evidence type="ECO:0000256" key="1">
    <source>
        <dbReference type="SAM" id="Coils"/>
    </source>
</evidence>
<name>A0A7Y0Q7I4_9GAMM</name>
<keyword evidence="1" id="KW-0175">Coiled coil</keyword>
<comment type="caution">
    <text evidence="3">The sequence shown here is derived from an EMBL/GenBank/DDBJ whole genome shotgun (WGS) entry which is preliminary data.</text>
</comment>
<feature type="transmembrane region" description="Helical" evidence="2">
    <location>
        <begin position="20"/>
        <end position="39"/>
    </location>
</feature>
<dbReference type="RefSeq" id="WP_169075251.1">
    <property type="nucleotide sequence ID" value="NZ_JABBXH010000003.1"/>
</dbReference>
<keyword evidence="4" id="KW-1185">Reference proteome</keyword>
<keyword evidence="2" id="KW-1133">Transmembrane helix</keyword>
<accession>A0A7Y0Q7I4</accession>
<dbReference type="Pfam" id="PF05137">
    <property type="entry name" value="PilN"/>
    <property type="match status" value="1"/>
</dbReference>
<evidence type="ECO:0000256" key="2">
    <source>
        <dbReference type="SAM" id="Phobius"/>
    </source>
</evidence>
<evidence type="ECO:0000313" key="4">
    <source>
        <dbReference type="Proteomes" id="UP000568664"/>
    </source>
</evidence>